<dbReference type="InterPro" id="IPR011042">
    <property type="entry name" value="6-blade_b-propeller_TolB-like"/>
</dbReference>
<feature type="transmembrane region" description="Helical" evidence="16">
    <location>
        <begin position="1836"/>
        <end position="1860"/>
    </location>
</feature>
<dbReference type="PROSITE" id="PS01187">
    <property type="entry name" value="EGF_CA"/>
    <property type="match status" value="1"/>
</dbReference>
<keyword evidence="3" id="KW-0245">EGF-like domain</keyword>
<evidence type="ECO:0000256" key="6">
    <source>
        <dbReference type="ARBA" id="ARBA00022729"/>
    </source>
</evidence>
<evidence type="ECO:0000256" key="16">
    <source>
        <dbReference type="SAM" id="Phobius"/>
    </source>
</evidence>
<keyword evidence="8 16" id="KW-1133">Transmembrane helix</keyword>
<feature type="repeat" description="LDL-receptor class B" evidence="14">
    <location>
        <begin position="1520"/>
        <end position="1563"/>
    </location>
</feature>
<feature type="repeat" description="LDL-receptor class B" evidence="14">
    <location>
        <begin position="1217"/>
        <end position="1259"/>
    </location>
</feature>
<dbReference type="SUPFAM" id="SSF57184">
    <property type="entry name" value="Growth factor receptor domain"/>
    <property type="match status" value="1"/>
</dbReference>
<dbReference type="PRINTS" id="PR00261">
    <property type="entry name" value="LDLRECEPTOR"/>
</dbReference>
<dbReference type="Pfam" id="PF07645">
    <property type="entry name" value="EGF_CA"/>
    <property type="match status" value="1"/>
</dbReference>
<evidence type="ECO:0000256" key="8">
    <source>
        <dbReference type="ARBA" id="ARBA00022989"/>
    </source>
</evidence>
<feature type="disulfide bond" evidence="13">
    <location>
        <begin position="267"/>
        <end position="285"/>
    </location>
</feature>
<feature type="disulfide bond" evidence="13">
    <location>
        <begin position="227"/>
        <end position="245"/>
    </location>
</feature>
<feature type="repeat" description="LDL-receptor class B" evidence="14">
    <location>
        <begin position="1260"/>
        <end position="1302"/>
    </location>
</feature>
<evidence type="ECO:0000256" key="7">
    <source>
        <dbReference type="ARBA" id="ARBA00022737"/>
    </source>
</evidence>
<feature type="repeat" description="LDL-receptor class B" evidence="14">
    <location>
        <begin position="1651"/>
        <end position="1692"/>
    </location>
</feature>
<feature type="disulfide bond" evidence="13">
    <location>
        <begin position="302"/>
        <end position="314"/>
    </location>
</feature>
<dbReference type="InterPro" id="IPR000742">
    <property type="entry name" value="EGF"/>
</dbReference>
<dbReference type="Pfam" id="PF14670">
    <property type="entry name" value="FXa_inhibition"/>
    <property type="match status" value="3"/>
</dbReference>
<dbReference type="Gene3D" id="2.120.10.30">
    <property type="entry name" value="TolB, C-terminal domain"/>
    <property type="match status" value="4"/>
</dbReference>
<feature type="repeat" description="LDL-receptor class B" evidence="14">
    <location>
        <begin position="600"/>
        <end position="642"/>
    </location>
</feature>
<dbReference type="PANTHER" id="PTHR46513">
    <property type="entry name" value="VITELLOGENIN RECEPTOR-LIKE PROTEIN-RELATED-RELATED"/>
    <property type="match status" value="1"/>
</dbReference>
<dbReference type="PANTHER" id="PTHR46513:SF44">
    <property type="entry name" value="LDL RECEPTOR RELATED PROTEIN 4"/>
    <property type="match status" value="1"/>
</dbReference>
<evidence type="ECO:0000256" key="3">
    <source>
        <dbReference type="ARBA" id="ARBA00022536"/>
    </source>
</evidence>
<dbReference type="GO" id="GO:0006897">
    <property type="term" value="P:endocytosis"/>
    <property type="evidence" value="ECO:0007669"/>
    <property type="project" value="UniProtKB-KW"/>
</dbReference>
<evidence type="ECO:0000256" key="10">
    <source>
        <dbReference type="ARBA" id="ARBA00023157"/>
    </source>
</evidence>
<feature type="disulfide bond" evidence="13">
    <location>
        <begin position="142"/>
        <end position="157"/>
    </location>
</feature>
<feature type="repeat" description="LDL-receptor class B" evidence="14">
    <location>
        <begin position="910"/>
        <end position="952"/>
    </location>
</feature>
<dbReference type="SUPFAM" id="SSF57196">
    <property type="entry name" value="EGF/Laminin"/>
    <property type="match status" value="3"/>
</dbReference>
<dbReference type="InterPro" id="IPR050778">
    <property type="entry name" value="Cueball_EGF_LRP_Nidogen"/>
</dbReference>
<feature type="repeat" description="LDL-receptor class B" evidence="14">
    <location>
        <begin position="996"/>
        <end position="1039"/>
    </location>
</feature>
<feature type="repeat" description="LDL-receptor class B" evidence="14">
    <location>
        <begin position="643"/>
        <end position="685"/>
    </location>
</feature>
<accession>A0AAN9ZEG2</accession>
<evidence type="ECO:0000256" key="9">
    <source>
        <dbReference type="ARBA" id="ARBA00023136"/>
    </source>
</evidence>
<feature type="repeat" description="LDL-receptor class B" evidence="14">
    <location>
        <begin position="686"/>
        <end position="729"/>
    </location>
</feature>
<proteinExistence type="predicted"/>
<protein>
    <recommendedName>
        <fullName evidence="17">EGF-like domain-containing protein</fullName>
    </recommendedName>
</protein>
<feature type="disulfide bond" evidence="13">
    <location>
        <begin position="260"/>
        <end position="272"/>
    </location>
</feature>
<feature type="repeat" description="LDL-receptor class B" evidence="14">
    <location>
        <begin position="1347"/>
        <end position="1388"/>
    </location>
</feature>
<feature type="disulfide bond" evidence="13">
    <location>
        <begin position="351"/>
        <end position="369"/>
    </location>
</feature>
<dbReference type="Pfam" id="PF00058">
    <property type="entry name" value="Ldl_recept_b"/>
    <property type="match status" value="14"/>
</dbReference>
<dbReference type="GO" id="GO:0005886">
    <property type="term" value="C:plasma membrane"/>
    <property type="evidence" value="ECO:0007669"/>
    <property type="project" value="UniProtKB-SubCell"/>
</dbReference>
<evidence type="ECO:0000256" key="1">
    <source>
        <dbReference type="ARBA" id="ARBA00004251"/>
    </source>
</evidence>
<dbReference type="FunFam" id="2.120.10.30:FF:000008">
    <property type="entry name" value="Low-density lipoprotein receptor-related protein 4"/>
    <property type="match status" value="4"/>
</dbReference>
<keyword evidence="9 16" id="KW-0472">Membrane</keyword>
<feature type="repeat" description="LDL-receptor class B" evidence="14">
    <location>
        <begin position="1607"/>
        <end position="1650"/>
    </location>
</feature>
<dbReference type="Gene3D" id="4.10.400.10">
    <property type="entry name" value="Low-density Lipoprotein Receptor"/>
    <property type="match status" value="8"/>
</dbReference>
<dbReference type="InterPro" id="IPR018097">
    <property type="entry name" value="EGF_Ca-bd_CS"/>
</dbReference>
<feature type="disulfide bond" evidence="13">
    <location>
        <begin position="199"/>
        <end position="214"/>
    </location>
</feature>
<sequence length="1973" mass="216896">MYPPHAQPQVPLYGRHGGVYPIGYGPPPILYGNGRSTPLVYKSGPQRPVYRSGGGLGAGAGAGGGMAGGGRGVGVVAPMELPLPGGGGGGGGGGEAGGEADGTGPGGAAAEDDDRHPCEDMCKPGQYTCLASCICIPASWRCDGDADCADDEDELECGEDDEDGAAAAAAAELEAACLPSEDNALCPRTGKCIKQDWICDGEDDCGDFSDETRCGFEMNCTADEFQCDNGLCVRRSWRCDGENDCKDYSDEQNCTRKMSCADNEFQCSDGSCISLTWKCDLEPDCSDASDEQECAEVAPPACGEGEFQCASPRCVRHEFRCDGDDDCGDWSDEDDCPRVAGASCGAAEFKCDGGKCISEMWRCDGEKDCDQGEDEEGCAEKEPRTCTPEEFSCGTAGSCIPKTWVCDGVQDCSQGEDESSCEAQCEKSQFRCGSLNNNETTSRSVVTCIGKKHVCDGKKDCPKGEDEKNCPRKKDCEPGSKCQQDCVTLPDGSDGCSCHQGFALNSDNYSCHDVNECLFETDPVCSQTCNNTVGSFTCGCMTGYVLRPDGRTCKALGAAPTLLFANRIDIRQVSLNSVKYTALLKGLHNAIALDYHYREGLIFWSDVSMDVIKRASLNGSGSVDIIRWGLESPGGIAVDWIHNLMFWTDSGTSRVEVASLDGVHRYIVASSDLDKPRAIVVHPGEALIFWTDWGPNPKIEQAEMDGSNRKAIITEFLFWPNGLCIDYTTSRIYWADAKHHVIETAKFDGSDRKKVLSKGLHHPFALTLFEDAIYWTDWHTKSIQTANKVTGMGLRTIHSRLHFPMDIHSYHPQRQPLYQNRCGSNNGGCSHMCLPNRSPARFQCVCPMGIKLHSNGKTCESTPEKLLLFARKKDLRVRQLGVSPEKAVDMAIPLDGIQSAVALAWDSDTDSIFWTDVEGDIISRANLNGSNERVIISSNLESPAGLAVDWVTKKLYWTDAGTNRVEVSNFDGSMRALLVWEGLDKPRDIVVDPIGGYMYWSDWGHVPKIERAGMDGSQRAPLIMQRLVWPNGLAIDHEQAHLYWADGGTKAIEFASLDGSGRTTLIGTDLPHPFGLAVFEDKIYWTDWNTTSIHMADKLTGKNKTVIRSGISGLMDVRVFHHGRVPVHTNCSSRNGGCSHLCLLAPKPRGYSCACPIGIQLGKNLKTCAPGPTNSLIFAHRVDIRQISLDVSYTVDVVLPLPPLKNAIAVDVDRKTGEIYWTDTAEDVIQKATPDGKNIETVIVDGLETADGIVVDSTGRKIYWTDKGRKSIEVAELDGQNRKVLVWMDLESPRAITLHYHLGLMYWSDWGKNARIEQAHMDGKNRTILVSENLGWPNGLAIDRPAGRIYWCDGKRKTIESTDLSGYDRHVIVTEVPHPYGLVIVGSHVYWTDWHTEALHRADKRNGSESVIIRDKLEGLMDIRSVQVDNFMENACGPNNGGCSHLCLRRPDGFSCACPTGTLLREDDRTCSTPPSKYLLFATRSTLARVSLDTPELWDVTLPIPEVHNAIAVDFHWGRQKVYYTDVHLDIIRSVDMHNLSHTEVIVSSNLTTPDGLAVDWIADNIYWTDAGRKVLEVARLDGTSRKTVIWEGLDEPRALAIFPRKGFLYWTDWGDNPKIERSMLDGTSRTVVISTDLGFPNGLALDYEARRLYWVDALRDRIETSDLYGLNRVQLVPEATHPFGLTQYGDHIYWTDWYKKSVERADKRTGKDRIVIRTDLDGVMEIRAVAEGRQMGWTPCAVNNGGCSHLCFYRPKGYVCACPDIPDERQCSTEPSVRVPNTNAIDYDNDTEFLPPVTPPDMGGATHTVEIVDMPTDDYKSKNSKSDGVGIPSHIIIITGVLLSLLIIATMTMIPVLLYHRRKRQKKYLYATGRSVLTFSNPNYNASSSDVGPGGAPSDKRPFLWKRLKYDKSQDRVYNIHDDKQVTGPEVVSLIPGVLASGNEAVTPERVATPPPPPTPPQRLDSINLKAG</sequence>
<feature type="region of interest" description="Disordered" evidence="15">
    <location>
        <begin position="1946"/>
        <end position="1973"/>
    </location>
</feature>
<evidence type="ECO:0000313" key="18">
    <source>
        <dbReference type="EMBL" id="KAK7871797.1"/>
    </source>
</evidence>
<comment type="caution">
    <text evidence="13">Lacks conserved residue(s) required for the propagation of feature annotation.</text>
</comment>
<feature type="repeat" description="LDL-receptor class B" evidence="14">
    <location>
        <begin position="730"/>
        <end position="772"/>
    </location>
</feature>
<feature type="repeat" description="LDL-receptor class B" evidence="14">
    <location>
        <begin position="1040"/>
        <end position="1082"/>
    </location>
</feature>
<dbReference type="CDD" id="cd00054">
    <property type="entry name" value="EGF_CA"/>
    <property type="match status" value="1"/>
</dbReference>
<feature type="disulfide bond" evidence="13">
    <location>
        <begin position="220"/>
        <end position="232"/>
    </location>
</feature>
<gene>
    <name evidence="18" type="ORF">R5R35_014055</name>
</gene>
<feature type="repeat" description="LDL-receptor class B" evidence="14">
    <location>
        <begin position="1303"/>
        <end position="1346"/>
    </location>
</feature>
<comment type="caution">
    <text evidence="18">The sequence shown here is derived from an EMBL/GenBank/DDBJ whole genome shotgun (WGS) entry which is preliminary data.</text>
</comment>
<dbReference type="InterPro" id="IPR049883">
    <property type="entry name" value="NOTCH1_EGF-like"/>
</dbReference>
<dbReference type="SMART" id="SM00192">
    <property type="entry name" value="LDLa"/>
    <property type="match status" value="8"/>
</dbReference>
<dbReference type="SMART" id="SM00135">
    <property type="entry name" value="LY"/>
    <property type="match status" value="20"/>
</dbReference>
<evidence type="ECO:0000259" key="17">
    <source>
        <dbReference type="PROSITE" id="PS01186"/>
    </source>
</evidence>
<reference evidence="18 19" key="1">
    <citation type="submission" date="2024-03" db="EMBL/GenBank/DDBJ databases">
        <title>The genome assembly and annotation of the cricket Gryllus longicercus Weissman &amp; Gray.</title>
        <authorList>
            <person name="Szrajer S."/>
            <person name="Gray D."/>
            <person name="Ylla G."/>
        </authorList>
    </citation>
    <scope>NUCLEOTIDE SEQUENCE [LARGE SCALE GENOMIC DNA]</scope>
    <source>
        <strain evidence="18">DAG 2021-001</strain>
        <tissue evidence="18">Whole body minus gut</tissue>
    </source>
</reference>
<feature type="disulfide bond" evidence="13">
    <location>
        <begin position="455"/>
        <end position="470"/>
    </location>
</feature>
<evidence type="ECO:0000256" key="14">
    <source>
        <dbReference type="PROSITE-ProRule" id="PRU00461"/>
    </source>
</evidence>
<dbReference type="GO" id="GO:0005509">
    <property type="term" value="F:calcium ion binding"/>
    <property type="evidence" value="ECO:0007669"/>
    <property type="project" value="InterPro"/>
</dbReference>
<keyword evidence="6" id="KW-0732">Signal</keyword>
<feature type="repeat" description="LDL-receptor class B" evidence="14">
    <location>
        <begin position="1564"/>
        <end position="1606"/>
    </location>
</feature>
<feature type="repeat" description="LDL-receptor class B" evidence="14">
    <location>
        <begin position="953"/>
        <end position="995"/>
    </location>
</feature>
<evidence type="ECO:0000256" key="11">
    <source>
        <dbReference type="ARBA" id="ARBA00023170"/>
    </source>
</evidence>
<comment type="subcellular location">
    <subcellularLocation>
        <location evidence="1">Cell membrane</location>
        <topology evidence="1">Single-pass type I membrane protein</topology>
    </subcellularLocation>
</comment>
<dbReference type="SMART" id="SM00179">
    <property type="entry name" value="EGF_CA"/>
    <property type="match status" value="2"/>
</dbReference>
<dbReference type="SUPFAM" id="SSF57424">
    <property type="entry name" value="LDL receptor-like module"/>
    <property type="match status" value="8"/>
</dbReference>
<feature type="disulfide bond" evidence="13">
    <location>
        <begin position="321"/>
        <end position="336"/>
    </location>
</feature>
<feature type="domain" description="EGF-like" evidence="17">
    <location>
        <begin position="538"/>
        <end position="553"/>
    </location>
</feature>
<evidence type="ECO:0000256" key="4">
    <source>
        <dbReference type="ARBA" id="ARBA00022583"/>
    </source>
</evidence>
<feature type="disulfide bond" evidence="13">
    <location>
        <begin position="344"/>
        <end position="356"/>
    </location>
</feature>
<dbReference type="PROSITE" id="PS01209">
    <property type="entry name" value="LDLRA_1"/>
    <property type="match status" value="4"/>
</dbReference>
<feature type="disulfide bond" evidence="13">
    <location>
        <begin position="279"/>
        <end position="294"/>
    </location>
</feature>
<dbReference type="InterPro" id="IPR036055">
    <property type="entry name" value="LDL_receptor-like_sf"/>
</dbReference>
<dbReference type="PROSITE" id="PS50068">
    <property type="entry name" value="LDLRA_2"/>
    <property type="match status" value="8"/>
</dbReference>
<keyword evidence="5 16" id="KW-0812">Transmembrane</keyword>
<dbReference type="FunFam" id="4.10.400.10:FF:000034">
    <property type="entry name" value="Low-density lipoprotein receptor-related protein 2"/>
    <property type="match status" value="1"/>
</dbReference>
<evidence type="ECO:0000256" key="12">
    <source>
        <dbReference type="ARBA" id="ARBA00023180"/>
    </source>
</evidence>
<evidence type="ECO:0000256" key="13">
    <source>
        <dbReference type="PROSITE-ProRule" id="PRU00124"/>
    </source>
</evidence>
<name>A0AAN9ZEG2_9ORTH</name>
<dbReference type="Gene3D" id="2.10.25.10">
    <property type="entry name" value="Laminin"/>
    <property type="match status" value="2"/>
</dbReference>
<dbReference type="InterPro" id="IPR000033">
    <property type="entry name" value="LDLR_classB_rpt"/>
</dbReference>
<dbReference type="InterPro" id="IPR002172">
    <property type="entry name" value="LDrepeatLR_classA_rpt"/>
</dbReference>
<keyword evidence="19" id="KW-1185">Reference proteome</keyword>
<dbReference type="EMBL" id="JAZDUA010000034">
    <property type="protein sequence ID" value="KAK7871797.1"/>
    <property type="molecule type" value="Genomic_DNA"/>
</dbReference>
<dbReference type="Proteomes" id="UP001378592">
    <property type="component" value="Unassembled WGS sequence"/>
</dbReference>
<dbReference type="FunFam" id="2.10.25.10:FF:000240">
    <property type="entry name" value="Vitamin K-dependent protein S"/>
    <property type="match status" value="1"/>
</dbReference>
<keyword evidence="7" id="KW-0677">Repeat</keyword>
<evidence type="ECO:0000256" key="2">
    <source>
        <dbReference type="ARBA" id="ARBA00022475"/>
    </source>
</evidence>
<dbReference type="CDD" id="cd00112">
    <property type="entry name" value="LDLa"/>
    <property type="match status" value="6"/>
</dbReference>
<feature type="disulfide bond" evidence="13">
    <location>
        <begin position="363"/>
        <end position="378"/>
    </location>
</feature>
<evidence type="ECO:0000256" key="5">
    <source>
        <dbReference type="ARBA" id="ARBA00022692"/>
    </source>
</evidence>
<dbReference type="InterPro" id="IPR009030">
    <property type="entry name" value="Growth_fac_rcpt_cys_sf"/>
</dbReference>
<feature type="disulfide bond" evidence="13">
    <location>
        <begin position="406"/>
        <end position="421"/>
    </location>
</feature>
<keyword evidence="10 13" id="KW-1015">Disulfide bond</keyword>
<dbReference type="PROSITE" id="PS01186">
    <property type="entry name" value="EGF_2"/>
    <property type="match status" value="1"/>
</dbReference>
<feature type="compositionally biased region" description="Gly residues" evidence="15">
    <location>
        <begin position="84"/>
        <end position="107"/>
    </location>
</feature>
<keyword evidence="2" id="KW-1003">Cell membrane</keyword>
<feature type="disulfide bond" evidence="13">
    <location>
        <begin position="309"/>
        <end position="327"/>
    </location>
</feature>
<evidence type="ECO:0000313" key="19">
    <source>
        <dbReference type="Proteomes" id="UP001378592"/>
    </source>
</evidence>
<dbReference type="PROSITE" id="PS51120">
    <property type="entry name" value="LDLRB"/>
    <property type="match status" value="16"/>
</dbReference>
<keyword evidence="11" id="KW-0675">Receptor</keyword>
<dbReference type="SMART" id="SM00181">
    <property type="entry name" value="EGF"/>
    <property type="match status" value="7"/>
</dbReference>
<dbReference type="Pfam" id="PF00057">
    <property type="entry name" value="Ldl_recept_a"/>
    <property type="match status" value="7"/>
</dbReference>
<dbReference type="InterPro" id="IPR001881">
    <property type="entry name" value="EGF-like_Ca-bd_dom"/>
</dbReference>
<dbReference type="InterPro" id="IPR023415">
    <property type="entry name" value="LDLR_class-A_CS"/>
</dbReference>
<evidence type="ECO:0000256" key="15">
    <source>
        <dbReference type="SAM" id="MobiDB-lite"/>
    </source>
</evidence>
<feature type="disulfide bond" evidence="13">
    <location>
        <begin position="239"/>
        <end position="254"/>
    </location>
</feature>
<keyword evidence="4" id="KW-0254">Endocytosis</keyword>
<dbReference type="SUPFAM" id="SSF63825">
    <property type="entry name" value="YWTD domain"/>
    <property type="match status" value="4"/>
</dbReference>
<keyword evidence="12" id="KW-0325">Glycoprotein</keyword>
<organism evidence="18 19">
    <name type="scientific">Gryllus longicercus</name>
    <dbReference type="NCBI Taxonomy" id="2509291"/>
    <lineage>
        <taxon>Eukaryota</taxon>
        <taxon>Metazoa</taxon>
        <taxon>Ecdysozoa</taxon>
        <taxon>Arthropoda</taxon>
        <taxon>Hexapoda</taxon>
        <taxon>Insecta</taxon>
        <taxon>Pterygota</taxon>
        <taxon>Neoptera</taxon>
        <taxon>Polyneoptera</taxon>
        <taxon>Orthoptera</taxon>
        <taxon>Ensifera</taxon>
        <taxon>Gryllidea</taxon>
        <taxon>Grylloidea</taxon>
        <taxon>Gryllidae</taxon>
        <taxon>Gryllinae</taxon>
        <taxon>Gryllus</taxon>
    </lineage>
</organism>
<feature type="region of interest" description="Disordered" evidence="15">
    <location>
        <begin position="81"/>
        <end position="114"/>
    </location>
</feature>